<dbReference type="CDD" id="cd04301">
    <property type="entry name" value="NAT_SF"/>
    <property type="match status" value="1"/>
</dbReference>
<organism evidence="3 4">
    <name type="scientific">Streptomyces macrosporus</name>
    <dbReference type="NCBI Taxonomy" id="44032"/>
    <lineage>
        <taxon>Bacteria</taxon>
        <taxon>Bacillati</taxon>
        <taxon>Actinomycetota</taxon>
        <taxon>Actinomycetes</taxon>
        <taxon>Kitasatosporales</taxon>
        <taxon>Streptomycetaceae</taxon>
        <taxon>Streptomyces</taxon>
    </lineage>
</organism>
<sequence length="411" mass="45336">MTLTAPTPAGTAAEAPTEPPAGTTAGVTVRPVRGRADTTAFVTLPRLLHRHDPHWVAPLERDQRALVDRRRNPFFEVGAAEFFLARRGRRVVGRIAAAVDCRLQARHDPHCGLFGLFECADDPGAAGALFDAAAAWLRERGLRTMLGPMGFSTNDECGVLVEGFDGPPSVLMPYNPAHYPALYTACGLTKAKDLLSWRVPMPPDGEPPEAVARAAEWALSAPDVRVRPLDPARRDADLAVVRDIYTDAWAENYASVPMTGREFAHTMRRLRPLIRPELLWFAEVRGEPVAFTLWLPDANQALRAARGRLTTLGVPVGLLRITRAARRIDRVRVIVTGIRKPHRARGLGAALMVEAQRAAFRLGYTESELSWLLEDNRDANRYAEAFGGVLFRRHRLYRRDLAPPPAAGAPR</sequence>
<dbReference type="Gene3D" id="3.40.630.30">
    <property type="match status" value="1"/>
</dbReference>
<dbReference type="PROSITE" id="PS51186">
    <property type="entry name" value="GNAT"/>
    <property type="match status" value="1"/>
</dbReference>
<dbReference type="Proteomes" id="UP001501638">
    <property type="component" value="Unassembled WGS sequence"/>
</dbReference>
<accession>A0ABN3K859</accession>
<name>A0ABN3K859_9ACTN</name>
<feature type="domain" description="N-acetyltransferase" evidence="2">
    <location>
        <begin position="224"/>
        <end position="410"/>
    </location>
</feature>
<proteinExistence type="predicted"/>
<evidence type="ECO:0000259" key="2">
    <source>
        <dbReference type="PROSITE" id="PS51186"/>
    </source>
</evidence>
<feature type="region of interest" description="Disordered" evidence="1">
    <location>
        <begin position="1"/>
        <end position="27"/>
    </location>
</feature>
<reference evidence="3 4" key="1">
    <citation type="journal article" date="2019" name="Int. J. Syst. Evol. Microbiol.">
        <title>The Global Catalogue of Microorganisms (GCM) 10K type strain sequencing project: providing services to taxonomists for standard genome sequencing and annotation.</title>
        <authorList>
            <consortium name="The Broad Institute Genomics Platform"/>
            <consortium name="The Broad Institute Genome Sequencing Center for Infectious Disease"/>
            <person name="Wu L."/>
            <person name="Ma J."/>
        </authorList>
    </citation>
    <scope>NUCLEOTIDE SEQUENCE [LARGE SCALE GENOMIC DNA]</scope>
    <source>
        <strain evidence="3 4">JCM 6305</strain>
    </source>
</reference>
<dbReference type="Pfam" id="PF00583">
    <property type="entry name" value="Acetyltransf_1"/>
    <property type="match status" value="1"/>
</dbReference>
<dbReference type="PANTHER" id="PTHR41368">
    <property type="entry name" value="PROTEIN YGHO"/>
    <property type="match status" value="1"/>
</dbReference>
<dbReference type="InterPro" id="IPR039968">
    <property type="entry name" value="BcerS-like"/>
</dbReference>
<dbReference type="InterPro" id="IPR016181">
    <property type="entry name" value="Acyl_CoA_acyltransferase"/>
</dbReference>
<dbReference type="SUPFAM" id="SSF55729">
    <property type="entry name" value="Acyl-CoA N-acyltransferases (Nat)"/>
    <property type="match status" value="1"/>
</dbReference>
<evidence type="ECO:0000256" key="1">
    <source>
        <dbReference type="SAM" id="MobiDB-lite"/>
    </source>
</evidence>
<dbReference type="RefSeq" id="WP_344324044.1">
    <property type="nucleotide sequence ID" value="NZ_BAAASZ010000026.1"/>
</dbReference>
<protein>
    <recommendedName>
        <fullName evidence="2">N-acetyltransferase domain-containing protein</fullName>
    </recommendedName>
</protein>
<evidence type="ECO:0000313" key="3">
    <source>
        <dbReference type="EMBL" id="GAA2449126.1"/>
    </source>
</evidence>
<keyword evidence="4" id="KW-1185">Reference proteome</keyword>
<gene>
    <name evidence="3" type="ORF">GCM10010405_35670</name>
</gene>
<dbReference type="EMBL" id="BAAASZ010000026">
    <property type="protein sequence ID" value="GAA2449126.1"/>
    <property type="molecule type" value="Genomic_DNA"/>
</dbReference>
<dbReference type="PANTHER" id="PTHR41368:SF1">
    <property type="entry name" value="PROTEIN YGHO"/>
    <property type="match status" value="1"/>
</dbReference>
<evidence type="ECO:0000313" key="4">
    <source>
        <dbReference type="Proteomes" id="UP001501638"/>
    </source>
</evidence>
<dbReference type="InterPro" id="IPR000182">
    <property type="entry name" value="GNAT_dom"/>
</dbReference>
<feature type="compositionally biased region" description="Low complexity" evidence="1">
    <location>
        <begin position="1"/>
        <end position="26"/>
    </location>
</feature>
<comment type="caution">
    <text evidence="3">The sequence shown here is derived from an EMBL/GenBank/DDBJ whole genome shotgun (WGS) entry which is preliminary data.</text>
</comment>